<dbReference type="GO" id="GO:0051301">
    <property type="term" value="P:cell division"/>
    <property type="evidence" value="ECO:0007669"/>
    <property type="project" value="InterPro"/>
</dbReference>
<dbReference type="InterPro" id="IPR050311">
    <property type="entry name" value="ORC1/CDC6"/>
</dbReference>
<dbReference type="InterPro" id="IPR016314">
    <property type="entry name" value="Cdc6/18"/>
</dbReference>
<dbReference type="EMBL" id="MBFT01000332">
    <property type="protein sequence ID" value="PVU93158.1"/>
    <property type="molecule type" value="Genomic_DNA"/>
</dbReference>
<feature type="region of interest" description="Disordered" evidence="1">
    <location>
        <begin position="132"/>
        <end position="167"/>
    </location>
</feature>
<dbReference type="PANTHER" id="PTHR10763:SF26">
    <property type="entry name" value="CELL DIVISION CONTROL PROTEIN 6 HOMOLOG"/>
    <property type="match status" value="1"/>
</dbReference>
<dbReference type="GO" id="GO:0003688">
    <property type="term" value="F:DNA replication origin binding"/>
    <property type="evidence" value="ECO:0007669"/>
    <property type="project" value="TreeGrafter"/>
</dbReference>
<dbReference type="Gene3D" id="3.40.50.300">
    <property type="entry name" value="P-loop containing nucleotide triphosphate hydrolases"/>
    <property type="match status" value="2"/>
</dbReference>
<dbReference type="Gene3D" id="1.10.8.60">
    <property type="match status" value="1"/>
</dbReference>
<name>A0A2T9YLF4_9FUNG</name>
<evidence type="ECO:0000259" key="2">
    <source>
        <dbReference type="Pfam" id="PF17872"/>
    </source>
</evidence>
<evidence type="ECO:0000313" key="3">
    <source>
        <dbReference type="EMBL" id="PVU93158.1"/>
    </source>
</evidence>
<dbReference type="Pfam" id="PF17872">
    <property type="entry name" value="AAA_lid_10"/>
    <property type="match status" value="1"/>
</dbReference>
<organism evidence="3 4">
    <name type="scientific">Furculomyces boomerangus</name>
    <dbReference type="NCBI Taxonomy" id="61424"/>
    <lineage>
        <taxon>Eukaryota</taxon>
        <taxon>Fungi</taxon>
        <taxon>Fungi incertae sedis</taxon>
        <taxon>Zoopagomycota</taxon>
        <taxon>Kickxellomycotina</taxon>
        <taxon>Harpellomycetes</taxon>
        <taxon>Harpellales</taxon>
        <taxon>Harpellaceae</taxon>
        <taxon>Furculomyces</taxon>
    </lineage>
</organism>
<keyword evidence="4" id="KW-1185">Reference proteome</keyword>
<proteinExistence type="predicted"/>
<reference evidence="3 4" key="1">
    <citation type="journal article" date="2018" name="MBio">
        <title>Comparative Genomics Reveals the Core Gene Toolbox for the Fungus-Insect Symbiosis.</title>
        <authorList>
            <person name="Wang Y."/>
            <person name="Stata M."/>
            <person name="Wang W."/>
            <person name="Stajich J.E."/>
            <person name="White M.M."/>
            <person name="Moncalvo J.M."/>
        </authorList>
    </citation>
    <scope>NUCLEOTIDE SEQUENCE [LARGE SCALE GENOMIC DNA]</scope>
    <source>
        <strain evidence="3 4">AUS-77-4</strain>
    </source>
</reference>
<dbReference type="PIRSF" id="PIRSF001767">
    <property type="entry name" value="Cdc6"/>
    <property type="match status" value="1"/>
</dbReference>
<dbReference type="GO" id="GO:0006270">
    <property type="term" value="P:DNA replication initiation"/>
    <property type="evidence" value="ECO:0007669"/>
    <property type="project" value="InterPro"/>
</dbReference>
<dbReference type="GO" id="GO:0033314">
    <property type="term" value="P:mitotic DNA replication checkpoint signaling"/>
    <property type="evidence" value="ECO:0007669"/>
    <property type="project" value="TreeGrafter"/>
</dbReference>
<dbReference type="Proteomes" id="UP000245699">
    <property type="component" value="Unassembled WGS sequence"/>
</dbReference>
<dbReference type="STRING" id="61424.A0A2T9YLF4"/>
<gene>
    <name evidence="3" type="ORF">BB559_003406</name>
</gene>
<sequence length="829" mass="91921">MSNSVLSLLKNKKLSLFEDIQNYTLANNTEDHLGSENSSFGVETVAHNQNAIPVRRSMRVASISHFEADASLKSSFNSSKKRVNQGKSLLSLTKTTQVRQITENTNSKRKLLESDEDEVVEKAKKIFDNLGESNNDDNYHIKPKKSRLGLQSIKNSRTKKASTKKSSQDLIYTKPSTGNIRISSNSSIRCFSSNKLLRPSNMNFTSSKFNMKSSTPSLNQLNNQDEISSKDNNNIYSNENTTNNPVNTSVITNPFSRSDKHMIVGREEEKGIIQTKIDLLADEKKVGGSLYISGNPGTGKTACVLDVLDLNKDLLEKSSISVTVINCMLITTAKQLYTLIFDKLYSQNPDMKDSLTSFDDFDTIMNAENNSNNNREVLQSTITETEFIIKSKLENMFIKKDTKYTKKTSSRSDENIAKKMKKVAITKNNNQTIKNEKQHGYIIVLDELDNLIKLNTNILYSFFEWSSNPNSCLFLIGIANALDLTERLLPRLKARNCIPELLHFKPYNVNEILMVLKQRSNFLEKNASNDSNQKTVNFTNINALSTKTSIPEIQNPALELCARKVAAASGDMRKALDACRLAVEGTKSKSTTAGKPGMGLTATGSNKVTIGDMMKVLSTLYGTSTDKLISGLNFHQKAVLAGLLRHNKFTKEQLGQNQEKQNYKYEYNNMNGFDSDEFGSQQDMINKKMKQKPVLGLGGFSKAKSKTIPPLSLNNLYKLYIEICNDARLPSYLARSEFNDIVSMMESIGVVSIAQPSSVSSSQSAFAISNALSGGKGGSRSVSCNFNSSRLLSSTKSFVANGENCVMLSISTNDAQKALKDLSILSNLL</sequence>
<feature type="domain" description="AAA lid" evidence="2">
    <location>
        <begin position="552"/>
        <end position="588"/>
    </location>
</feature>
<evidence type="ECO:0000256" key="1">
    <source>
        <dbReference type="SAM" id="MobiDB-lite"/>
    </source>
</evidence>
<dbReference type="PANTHER" id="PTHR10763">
    <property type="entry name" value="CELL DIVISION CONTROL PROTEIN 6-RELATED"/>
    <property type="match status" value="1"/>
</dbReference>
<dbReference type="InterPro" id="IPR041083">
    <property type="entry name" value="AAA_lid_10"/>
</dbReference>
<dbReference type="GO" id="GO:0005634">
    <property type="term" value="C:nucleus"/>
    <property type="evidence" value="ECO:0007669"/>
    <property type="project" value="TreeGrafter"/>
</dbReference>
<accession>A0A2T9YLF4</accession>
<protein>
    <recommendedName>
        <fullName evidence="2">AAA lid domain-containing protein</fullName>
    </recommendedName>
</protein>
<dbReference type="OrthoDB" id="1926878at2759"/>
<dbReference type="SUPFAM" id="SSF52540">
    <property type="entry name" value="P-loop containing nucleoside triphosphate hydrolases"/>
    <property type="match status" value="1"/>
</dbReference>
<comment type="caution">
    <text evidence="3">The sequence shown here is derived from an EMBL/GenBank/DDBJ whole genome shotgun (WGS) entry which is preliminary data.</text>
</comment>
<dbReference type="InterPro" id="IPR027417">
    <property type="entry name" value="P-loop_NTPase"/>
</dbReference>
<dbReference type="AlphaFoldDB" id="A0A2T9YLF4"/>
<evidence type="ECO:0000313" key="4">
    <source>
        <dbReference type="Proteomes" id="UP000245699"/>
    </source>
</evidence>